<name>A0A6G1GGI2_9PEZI</name>
<evidence type="ECO:0000313" key="4">
    <source>
        <dbReference type="RefSeq" id="XP_033538601.1"/>
    </source>
</evidence>
<organism evidence="2">
    <name type="scientific">Eremomyces bilateralis CBS 781.70</name>
    <dbReference type="NCBI Taxonomy" id="1392243"/>
    <lineage>
        <taxon>Eukaryota</taxon>
        <taxon>Fungi</taxon>
        <taxon>Dikarya</taxon>
        <taxon>Ascomycota</taxon>
        <taxon>Pezizomycotina</taxon>
        <taxon>Dothideomycetes</taxon>
        <taxon>Dothideomycetes incertae sedis</taxon>
        <taxon>Eremomycetales</taxon>
        <taxon>Eremomycetaceae</taxon>
        <taxon>Eremomyces</taxon>
    </lineage>
</organism>
<keyword evidence="3" id="KW-1185">Reference proteome</keyword>
<sequence length="609" mass="68591">VAPKKISAKASSSSIPKTASKTSPLELDPQRDLADDEEELGEEEQEKGTVTPKPSRKRSRSQTDQLPILTPPTMTGSKAYDPLRVWSSPLLETSPETLAYRERRAANRDRILGKIDEYRRPIEKDVHRNIISKPPPRTRNSPTQPTARQQLYTAIDTFQAERIPDYKIRIQLRVHVNGRRHYDATLDTVRRNNFEITDVEDEVLANLGSPLKDENWRYEKIVVTVRVPTSRMTNPMHTFTEFGEAIRMKFLSMADSVINTKTSILIVVTPVFEVRIVCVPTLQRREVRIQTLRLPMARLRGILTLKNNRKLEWRTLQAQGVAKKQLTNQWLCSDPKCVNRLSFCYVDPHDGLHYNIPAMVQKTWANQIVAGDATVGPIAAGARRTKPTSAQRVQSNMEGMIGGIAGGLRDYMENRARREERQMEKDEERDEQRHLLRSISMPIPPGSVYPTAMPGIPPVFPHSIPVPMVNPTISNPYAPFPPAVPIDAPVPSITGLSPTPVPGQAQPQLRAQPLGSPAPMMPPPAAYPHIITKTKNPARALKLEHIRDIIDDQDWSVNDVKAMADPSSFMYRQARDMGISDGIARSVMDQRFLLHSNNSMFASRLEIPD</sequence>
<reference evidence="2 4" key="1">
    <citation type="submission" date="2020-01" db="EMBL/GenBank/DDBJ databases">
        <authorList>
            <consortium name="DOE Joint Genome Institute"/>
            <person name="Haridas S."/>
            <person name="Albert R."/>
            <person name="Binder M."/>
            <person name="Bloem J."/>
            <person name="Labutti K."/>
            <person name="Salamov A."/>
            <person name="Andreopoulos B."/>
            <person name="Baker S.E."/>
            <person name="Barry K."/>
            <person name="Bills G."/>
            <person name="Bluhm B.H."/>
            <person name="Cannon C."/>
            <person name="Castanera R."/>
            <person name="Culley D.E."/>
            <person name="Daum C."/>
            <person name="Ezra D."/>
            <person name="Gonzalez J.B."/>
            <person name="Henrissat B."/>
            <person name="Kuo A."/>
            <person name="Liang C."/>
            <person name="Lipzen A."/>
            <person name="Lutzoni F."/>
            <person name="Magnuson J."/>
            <person name="Mondo S."/>
            <person name="Nolan M."/>
            <person name="Ohm R."/>
            <person name="Pangilinan J."/>
            <person name="Park H.-J."/>
            <person name="Ramirez L."/>
            <person name="Alfaro M."/>
            <person name="Sun H."/>
            <person name="Tritt A."/>
            <person name="Yoshinaga Y."/>
            <person name="Zwiers L.-H."/>
            <person name="Turgeon B.G."/>
            <person name="Goodwin S.B."/>
            <person name="Spatafora J.W."/>
            <person name="Crous P.W."/>
            <person name="Grigoriev I.V."/>
        </authorList>
    </citation>
    <scope>NUCLEOTIDE SEQUENCE</scope>
    <source>
        <strain evidence="2 4">CBS 781.70</strain>
    </source>
</reference>
<dbReference type="RefSeq" id="XP_033538601.1">
    <property type="nucleotide sequence ID" value="XM_033678403.1"/>
</dbReference>
<dbReference type="OrthoDB" id="10684870at2759"/>
<feature type="compositionally biased region" description="Low complexity" evidence="1">
    <location>
        <begin position="1"/>
        <end position="23"/>
    </location>
</feature>
<evidence type="ECO:0000313" key="3">
    <source>
        <dbReference type="Proteomes" id="UP000504638"/>
    </source>
</evidence>
<feature type="compositionally biased region" description="Acidic residues" evidence="1">
    <location>
        <begin position="34"/>
        <end position="45"/>
    </location>
</feature>
<reference evidence="4" key="2">
    <citation type="submission" date="2020-04" db="EMBL/GenBank/DDBJ databases">
        <authorList>
            <consortium name="NCBI Genome Project"/>
        </authorList>
    </citation>
    <scope>NUCLEOTIDE SEQUENCE</scope>
    <source>
        <strain evidence="4">CBS 781.70</strain>
    </source>
</reference>
<dbReference type="AlphaFoldDB" id="A0A6G1GGI2"/>
<reference evidence="4" key="3">
    <citation type="submission" date="2025-04" db="UniProtKB">
        <authorList>
            <consortium name="RefSeq"/>
        </authorList>
    </citation>
    <scope>IDENTIFICATION</scope>
    <source>
        <strain evidence="4">CBS 781.70</strain>
    </source>
</reference>
<dbReference type="EMBL" id="ML975149">
    <property type="protein sequence ID" value="KAF1816970.1"/>
    <property type="molecule type" value="Genomic_DNA"/>
</dbReference>
<accession>A0A6G1GGI2</accession>
<evidence type="ECO:0000256" key="1">
    <source>
        <dbReference type="SAM" id="MobiDB-lite"/>
    </source>
</evidence>
<feature type="region of interest" description="Disordered" evidence="1">
    <location>
        <begin position="1"/>
        <end position="80"/>
    </location>
</feature>
<evidence type="ECO:0000313" key="2">
    <source>
        <dbReference type="EMBL" id="KAF1816970.1"/>
    </source>
</evidence>
<dbReference type="GeneID" id="54418973"/>
<proteinExistence type="predicted"/>
<gene>
    <name evidence="2 4" type="ORF">P152DRAFT_453573</name>
</gene>
<dbReference type="Proteomes" id="UP000504638">
    <property type="component" value="Unplaced"/>
</dbReference>
<feature type="non-terminal residue" evidence="2">
    <location>
        <position position="1"/>
    </location>
</feature>
<feature type="non-terminal residue" evidence="2">
    <location>
        <position position="609"/>
    </location>
</feature>
<protein>
    <submittedName>
        <fullName evidence="2 4">Uncharacterized protein</fullName>
    </submittedName>
</protein>